<dbReference type="InterPro" id="IPR039424">
    <property type="entry name" value="SBP_5"/>
</dbReference>
<dbReference type="AlphaFoldDB" id="A0A937VZG8"/>
<keyword evidence="2" id="KW-0813">Transport</keyword>
<evidence type="ECO:0000256" key="1">
    <source>
        <dbReference type="ARBA" id="ARBA00005695"/>
    </source>
</evidence>
<dbReference type="Gene3D" id="3.40.190.10">
    <property type="entry name" value="Periplasmic binding protein-like II"/>
    <property type="match status" value="1"/>
</dbReference>
<comment type="similarity">
    <text evidence="1">Belongs to the bacterial solute-binding protein 5 family.</text>
</comment>
<dbReference type="InterPro" id="IPR006311">
    <property type="entry name" value="TAT_signal"/>
</dbReference>
<evidence type="ECO:0000256" key="2">
    <source>
        <dbReference type="ARBA" id="ARBA00022448"/>
    </source>
</evidence>
<dbReference type="Gene3D" id="3.90.76.10">
    <property type="entry name" value="Dipeptide-binding Protein, Domain 1"/>
    <property type="match status" value="1"/>
</dbReference>
<evidence type="ECO:0000313" key="5">
    <source>
        <dbReference type="EMBL" id="MBM3222950.1"/>
    </source>
</evidence>
<dbReference type="CDD" id="cd00995">
    <property type="entry name" value="PBP2_NikA_DppA_OppA_like"/>
    <property type="match status" value="1"/>
</dbReference>
<dbReference type="EMBL" id="VGLS01000075">
    <property type="protein sequence ID" value="MBM3222950.1"/>
    <property type="molecule type" value="Genomic_DNA"/>
</dbReference>
<dbReference type="GO" id="GO:1904680">
    <property type="term" value="F:peptide transmembrane transporter activity"/>
    <property type="evidence" value="ECO:0007669"/>
    <property type="project" value="TreeGrafter"/>
</dbReference>
<evidence type="ECO:0000313" key="6">
    <source>
        <dbReference type="Proteomes" id="UP000712673"/>
    </source>
</evidence>
<dbReference type="Proteomes" id="UP000712673">
    <property type="component" value="Unassembled WGS sequence"/>
</dbReference>
<proteinExistence type="inferred from homology"/>
<keyword evidence="3" id="KW-0732">Signal</keyword>
<dbReference type="PROSITE" id="PS51318">
    <property type="entry name" value="TAT"/>
    <property type="match status" value="1"/>
</dbReference>
<dbReference type="GO" id="GO:0030288">
    <property type="term" value="C:outer membrane-bounded periplasmic space"/>
    <property type="evidence" value="ECO:0007669"/>
    <property type="project" value="UniProtKB-ARBA"/>
</dbReference>
<protein>
    <submittedName>
        <fullName evidence="5">ABC transporter substrate-binding protein</fullName>
    </submittedName>
</protein>
<dbReference type="PANTHER" id="PTHR30290:SF9">
    <property type="entry name" value="OLIGOPEPTIDE-BINDING PROTEIN APPA"/>
    <property type="match status" value="1"/>
</dbReference>
<name>A0A937VZG8_UNCTE</name>
<evidence type="ECO:0000256" key="3">
    <source>
        <dbReference type="ARBA" id="ARBA00022729"/>
    </source>
</evidence>
<dbReference type="SUPFAM" id="SSF53850">
    <property type="entry name" value="Periplasmic binding protein-like II"/>
    <property type="match status" value="1"/>
</dbReference>
<dbReference type="InterPro" id="IPR030678">
    <property type="entry name" value="Peptide/Ni-bd"/>
</dbReference>
<dbReference type="Gene3D" id="3.10.105.10">
    <property type="entry name" value="Dipeptide-binding Protein, Domain 3"/>
    <property type="match status" value="1"/>
</dbReference>
<dbReference type="InterPro" id="IPR000914">
    <property type="entry name" value="SBP_5_dom"/>
</dbReference>
<sequence length="537" mass="59365">MSSMLHMLSDRGPALARRAFLATTGGALTGAAAFGLVNQIGAAQPQIARGGTLRFATRSDVTALDPHRNIYNPVSMPLAATTQGLLDLNLRSEPVPGIASEWEATPDLLSYTFRLRKGVLFHNGREVDAAAVQWNFARLVDPKRSGNFARSALTVLKETTVLDKYTLRCQLHWPSAAFPANVVYYPCNLIAPDSEAQVDTHPIGCGPFKFATWNRYEFTRMERFEHYFETDAAGNSLPYLDAIEARPKKEDRVRLTALRIGEVDLIDSMAYSEAAAFAQKYAGKYQTWSVPMLGTAFVTFNMETGPFMDKRVRQAAAHAINRAVIHQEVFHGQGAIATGFYAPSSPWYMEGVRPAPEYDPDKARFLLRQAGAVGATVLVQSQVALPYLQRISDLVQTMWSAVGLQVTTNVYDQEVLLQKRRAGHFHADSMGASYRFDPDGWFARALLSTAPTTGEESRFRHDRVDRLILEAGQTVEKSKRLQLYTEIESIVNEELPVLYLHHLTLLEAGSLSLQGYQPAISGVFSTAGGGIRTAWLG</sequence>
<dbReference type="PIRSF" id="PIRSF002741">
    <property type="entry name" value="MppA"/>
    <property type="match status" value="1"/>
</dbReference>
<organism evidence="5 6">
    <name type="scientific">Tectimicrobiota bacterium</name>
    <dbReference type="NCBI Taxonomy" id="2528274"/>
    <lineage>
        <taxon>Bacteria</taxon>
        <taxon>Pseudomonadati</taxon>
        <taxon>Nitrospinota/Tectimicrobiota group</taxon>
        <taxon>Candidatus Tectimicrobiota</taxon>
    </lineage>
</organism>
<evidence type="ECO:0000259" key="4">
    <source>
        <dbReference type="Pfam" id="PF00496"/>
    </source>
</evidence>
<dbReference type="Pfam" id="PF00496">
    <property type="entry name" value="SBP_bac_5"/>
    <property type="match status" value="1"/>
</dbReference>
<dbReference type="PANTHER" id="PTHR30290">
    <property type="entry name" value="PERIPLASMIC BINDING COMPONENT OF ABC TRANSPORTER"/>
    <property type="match status" value="1"/>
</dbReference>
<gene>
    <name evidence="5" type="ORF">FJZ47_03980</name>
</gene>
<comment type="caution">
    <text evidence="5">The sequence shown here is derived from an EMBL/GenBank/DDBJ whole genome shotgun (WGS) entry which is preliminary data.</text>
</comment>
<feature type="domain" description="Solute-binding protein family 5" evidence="4">
    <location>
        <begin position="93"/>
        <end position="451"/>
    </location>
</feature>
<accession>A0A937VZG8</accession>
<reference evidence="5" key="1">
    <citation type="submission" date="2019-03" db="EMBL/GenBank/DDBJ databases">
        <title>Lake Tanganyika Metagenome-Assembled Genomes (MAGs).</title>
        <authorList>
            <person name="Tran P."/>
        </authorList>
    </citation>
    <scope>NUCLEOTIDE SEQUENCE</scope>
    <source>
        <strain evidence="5">K_DeepCast_65m_m2_066</strain>
    </source>
</reference>
<dbReference type="GO" id="GO:0015833">
    <property type="term" value="P:peptide transport"/>
    <property type="evidence" value="ECO:0007669"/>
    <property type="project" value="TreeGrafter"/>
</dbReference>
<dbReference type="GO" id="GO:0043190">
    <property type="term" value="C:ATP-binding cassette (ABC) transporter complex"/>
    <property type="evidence" value="ECO:0007669"/>
    <property type="project" value="InterPro"/>
</dbReference>